<dbReference type="Proteomes" id="UP000593567">
    <property type="component" value="Unassembled WGS sequence"/>
</dbReference>
<dbReference type="Pfam" id="PF00520">
    <property type="entry name" value="Ion_trans"/>
    <property type="match status" value="1"/>
</dbReference>
<dbReference type="EMBL" id="VXIV02001222">
    <property type="protein sequence ID" value="KAF6033848.1"/>
    <property type="molecule type" value="Genomic_DNA"/>
</dbReference>
<evidence type="ECO:0000313" key="15">
    <source>
        <dbReference type="Proteomes" id="UP000593567"/>
    </source>
</evidence>
<evidence type="ECO:0000256" key="11">
    <source>
        <dbReference type="ARBA" id="ARBA00023303"/>
    </source>
</evidence>
<dbReference type="Gene3D" id="1.20.120.350">
    <property type="entry name" value="Voltage-gated potassium channels. Chain C"/>
    <property type="match status" value="1"/>
</dbReference>
<evidence type="ECO:0000256" key="5">
    <source>
        <dbReference type="ARBA" id="ARBA00022692"/>
    </source>
</evidence>
<evidence type="ECO:0000256" key="4">
    <source>
        <dbReference type="ARBA" id="ARBA00022673"/>
    </source>
</evidence>
<accession>A0A7J7K898</accession>
<gene>
    <name evidence="14" type="ORF">EB796_007846</name>
</gene>
<comment type="subcellular location">
    <subcellularLocation>
        <location evidence="1">Membrane</location>
        <topology evidence="1">Multi-pass membrane protein</topology>
    </subcellularLocation>
</comment>
<keyword evidence="15" id="KW-1185">Reference proteome</keyword>
<keyword evidence="2" id="KW-0813">Transport</keyword>
<keyword evidence="4" id="KW-0107">Calcium channel</keyword>
<feature type="transmembrane region" description="Helical" evidence="12">
    <location>
        <begin position="124"/>
        <end position="149"/>
    </location>
</feature>
<feature type="transmembrane region" description="Helical" evidence="12">
    <location>
        <begin position="86"/>
        <end position="112"/>
    </location>
</feature>
<dbReference type="GO" id="GO:0008331">
    <property type="term" value="F:high voltage-gated calcium channel activity"/>
    <property type="evidence" value="ECO:0007669"/>
    <property type="project" value="TreeGrafter"/>
</dbReference>
<keyword evidence="7" id="KW-0851">Voltage-gated channel</keyword>
<dbReference type="AlphaFoldDB" id="A0A7J7K898"/>
<evidence type="ECO:0000256" key="2">
    <source>
        <dbReference type="ARBA" id="ARBA00022448"/>
    </source>
</evidence>
<keyword evidence="5 12" id="KW-0812">Transmembrane</keyword>
<evidence type="ECO:0000256" key="9">
    <source>
        <dbReference type="ARBA" id="ARBA00023065"/>
    </source>
</evidence>
<reference evidence="14" key="1">
    <citation type="submission" date="2020-06" db="EMBL/GenBank/DDBJ databases">
        <title>Draft genome of Bugula neritina, a colonial animal packing powerful symbionts and potential medicines.</title>
        <authorList>
            <person name="Rayko M."/>
        </authorList>
    </citation>
    <scope>NUCLEOTIDE SEQUENCE [LARGE SCALE GENOMIC DNA]</scope>
    <source>
        <strain evidence="14">Kwan_BN1</strain>
    </source>
</reference>
<feature type="transmembrane region" description="Helical" evidence="12">
    <location>
        <begin position="20"/>
        <end position="44"/>
    </location>
</feature>
<name>A0A7J7K898_BUGNE</name>
<evidence type="ECO:0000256" key="3">
    <source>
        <dbReference type="ARBA" id="ARBA00022568"/>
    </source>
</evidence>
<evidence type="ECO:0000256" key="10">
    <source>
        <dbReference type="ARBA" id="ARBA00023136"/>
    </source>
</evidence>
<dbReference type="PANTHER" id="PTHR45628">
    <property type="entry name" value="VOLTAGE-DEPENDENT CALCIUM CHANNEL TYPE A SUBUNIT ALPHA-1"/>
    <property type="match status" value="1"/>
</dbReference>
<dbReference type="PANTHER" id="PTHR45628:SF1">
    <property type="entry name" value="VOLTAGE-DEPENDENT CALCIUM CHANNEL TYPE D SUBUNIT ALPHA-1"/>
    <property type="match status" value="1"/>
</dbReference>
<keyword evidence="3" id="KW-0109">Calcium transport</keyword>
<evidence type="ECO:0000256" key="8">
    <source>
        <dbReference type="ARBA" id="ARBA00022989"/>
    </source>
</evidence>
<dbReference type="InterPro" id="IPR005821">
    <property type="entry name" value="Ion_trans_dom"/>
</dbReference>
<keyword evidence="6" id="KW-0106">Calcium</keyword>
<dbReference type="GO" id="GO:0098703">
    <property type="term" value="P:calcium ion import across plasma membrane"/>
    <property type="evidence" value="ECO:0007669"/>
    <property type="project" value="TreeGrafter"/>
</dbReference>
<evidence type="ECO:0000259" key="13">
    <source>
        <dbReference type="Pfam" id="PF00520"/>
    </source>
</evidence>
<dbReference type="InterPro" id="IPR050599">
    <property type="entry name" value="VDCC_alpha-1_subunit"/>
</dbReference>
<dbReference type="OrthoDB" id="416585at2759"/>
<keyword evidence="9" id="KW-0406">Ion transport</keyword>
<evidence type="ECO:0000313" key="14">
    <source>
        <dbReference type="EMBL" id="KAF6033848.1"/>
    </source>
</evidence>
<protein>
    <recommendedName>
        <fullName evidence="13">Ion transport domain-containing protein</fullName>
    </recommendedName>
</protein>
<dbReference type="GO" id="GO:0005891">
    <property type="term" value="C:voltage-gated calcium channel complex"/>
    <property type="evidence" value="ECO:0007669"/>
    <property type="project" value="TreeGrafter"/>
</dbReference>
<feature type="domain" description="Ion transport" evidence="13">
    <location>
        <begin position="2"/>
        <end position="102"/>
    </location>
</feature>
<dbReference type="InterPro" id="IPR027359">
    <property type="entry name" value="Volt_channel_dom_sf"/>
</dbReference>
<keyword evidence="10 12" id="KW-0472">Membrane</keyword>
<evidence type="ECO:0000256" key="1">
    <source>
        <dbReference type="ARBA" id="ARBA00004141"/>
    </source>
</evidence>
<feature type="transmembrane region" description="Helical" evidence="12">
    <location>
        <begin position="56"/>
        <end position="74"/>
    </location>
</feature>
<sequence>MLAAEDPIHASSARNSILNYFDYIFTSIFAVEILIKIVAYGVVFHKGAFCRSLFNLLDLLVVVVSLVSFGIQIYSTYVKQGAKIPAALTALALAAALAALALSALALSALALSALALSAALTALALSALALAAALTALALSAALTVLVLSVLTELILKLACTHCP</sequence>
<evidence type="ECO:0000256" key="7">
    <source>
        <dbReference type="ARBA" id="ARBA00022882"/>
    </source>
</evidence>
<evidence type="ECO:0000256" key="12">
    <source>
        <dbReference type="SAM" id="Phobius"/>
    </source>
</evidence>
<organism evidence="14 15">
    <name type="scientific">Bugula neritina</name>
    <name type="common">Brown bryozoan</name>
    <name type="synonym">Sertularia neritina</name>
    <dbReference type="NCBI Taxonomy" id="10212"/>
    <lineage>
        <taxon>Eukaryota</taxon>
        <taxon>Metazoa</taxon>
        <taxon>Spiralia</taxon>
        <taxon>Lophotrochozoa</taxon>
        <taxon>Bryozoa</taxon>
        <taxon>Gymnolaemata</taxon>
        <taxon>Cheilostomatida</taxon>
        <taxon>Flustrina</taxon>
        <taxon>Buguloidea</taxon>
        <taxon>Bugulidae</taxon>
        <taxon>Bugula</taxon>
    </lineage>
</organism>
<evidence type="ECO:0000256" key="6">
    <source>
        <dbReference type="ARBA" id="ARBA00022837"/>
    </source>
</evidence>
<keyword evidence="8 12" id="KW-1133">Transmembrane helix</keyword>
<proteinExistence type="predicted"/>
<dbReference type="SUPFAM" id="SSF81324">
    <property type="entry name" value="Voltage-gated potassium channels"/>
    <property type="match status" value="1"/>
</dbReference>
<keyword evidence="11" id="KW-0407">Ion channel</keyword>
<comment type="caution">
    <text evidence="14">The sequence shown here is derived from an EMBL/GenBank/DDBJ whole genome shotgun (WGS) entry which is preliminary data.</text>
</comment>